<protein>
    <submittedName>
        <fullName evidence="1 3">Uncharacterized protein</fullName>
    </submittedName>
</protein>
<reference evidence="3" key="1">
    <citation type="submission" date="2017-02" db="UniProtKB">
        <authorList>
            <consortium name="WormBaseParasite"/>
        </authorList>
    </citation>
    <scope>IDENTIFICATION</scope>
</reference>
<dbReference type="EMBL" id="UZAG01000506">
    <property type="protein sequence ID" value="VDO08670.1"/>
    <property type="molecule type" value="Genomic_DNA"/>
</dbReference>
<keyword evidence="2" id="KW-1185">Reference proteome</keyword>
<evidence type="ECO:0000313" key="2">
    <source>
        <dbReference type="Proteomes" id="UP000280834"/>
    </source>
</evidence>
<dbReference type="AlphaFoldDB" id="A0A0R3Q576"/>
<name>A0A0R3Q576_9BILA</name>
<organism evidence="3">
    <name type="scientific">Brugia timori</name>
    <dbReference type="NCBI Taxonomy" id="42155"/>
    <lineage>
        <taxon>Eukaryota</taxon>
        <taxon>Metazoa</taxon>
        <taxon>Ecdysozoa</taxon>
        <taxon>Nematoda</taxon>
        <taxon>Chromadorea</taxon>
        <taxon>Rhabditida</taxon>
        <taxon>Spirurina</taxon>
        <taxon>Spiruromorpha</taxon>
        <taxon>Filarioidea</taxon>
        <taxon>Onchocercidae</taxon>
        <taxon>Brugia</taxon>
    </lineage>
</organism>
<proteinExistence type="predicted"/>
<evidence type="ECO:0000313" key="3">
    <source>
        <dbReference type="WBParaSite" id="BTMF_0000146601-mRNA-1"/>
    </source>
</evidence>
<gene>
    <name evidence="1" type="ORF">BTMF_LOCUS808</name>
</gene>
<sequence length="41" mass="4543">MVSVMKAAINIIKFYISKNIHVGPPKPELHVQLFGAVQIPL</sequence>
<evidence type="ECO:0000313" key="1">
    <source>
        <dbReference type="EMBL" id="VDO08670.1"/>
    </source>
</evidence>
<dbReference type="WBParaSite" id="BTMF_0000146601-mRNA-1">
    <property type="protein sequence ID" value="BTMF_0000146601-mRNA-1"/>
    <property type="gene ID" value="BTMF_0000146601"/>
</dbReference>
<dbReference type="Proteomes" id="UP000280834">
    <property type="component" value="Unassembled WGS sequence"/>
</dbReference>
<reference evidence="1 2" key="2">
    <citation type="submission" date="2018-11" db="EMBL/GenBank/DDBJ databases">
        <authorList>
            <consortium name="Pathogen Informatics"/>
        </authorList>
    </citation>
    <scope>NUCLEOTIDE SEQUENCE [LARGE SCALE GENOMIC DNA]</scope>
</reference>
<accession>A0A0R3Q576</accession>